<comment type="caution">
    <text evidence="7">The sequence shown here is derived from an EMBL/GenBank/DDBJ whole genome shotgun (WGS) entry which is preliminary data.</text>
</comment>
<dbReference type="EMBL" id="JBHLVZ010000002">
    <property type="protein sequence ID" value="MFC0385129.1"/>
    <property type="molecule type" value="Genomic_DNA"/>
</dbReference>
<keyword evidence="2" id="KW-1003">Cell membrane</keyword>
<evidence type="ECO:0000256" key="4">
    <source>
        <dbReference type="ARBA" id="ARBA00022989"/>
    </source>
</evidence>
<proteinExistence type="predicted"/>
<evidence type="ECO:0000313" key="7">
    <source>
        <dbReference type="EMBL" id="MFC0385129.1"/>
    </source>
</evidence>
<keyword evidence="5 6" id="KW-0472">Membrane</keyword>
<keyword evidence="8" id="KW-1185">Reference proteome</keyword>
<dbReference type="PANTHER" id="PTHR39087">
    <property type="entry name" value="UPF0104 MEMBRANE PROTEIN MJ1595"/>
    <property type="match status" value="1"/>
</dbReference>
<feature type="transmembrane region" description="Helical" evidence="6">
    <location>
        <begin position="150"/>
        <end position="169"/>
    </location>
</feature>
<dbReference type="RefSeq" id="WP_377049248.1">
    <property type="nucleotide sequence ID" value="NZ_JBHLVZ010000002.1"/>
</dbReference>
<dbReference type="Pfam" id="PF03706">
    <property type="entry name" value="LPG_synthase_TM"/>
    <property type="match status" value="1"/>
</dbReference>
<evidence type="ECO:0000256" key="6">
    <source>
        <dbReference type="SAM" id="Phobius"/>
    </source>
</evidence>
<protein>
    <submittedName>
        <fullName evidence="7">Lysylphosphatidylglycerol synthase domain-containing protein</fullName>
    </submittedName>
</protein>
<evidence type="ECO:0000256" key="1">
    <source>
        <dbReference type="ARBA" id="ARBA00004651"/>
    </source>
</evidence>
<gene>
    <name evidence="7" type="ORF">ACFFIC_06125</name>
</gene>
<accession>A0ABV6IND7</accession>
<keyword evidence="4 6" id="KW-1133">Transmembrane helix</keyword>
<dbReference type="NCBIfam" id="TIGR03476">
    <property type="entry name" value="HpnL"/>
    <property type="match status" value="1"/>
</dbReference>
<comment type="subcellular location">
    <subcellularLocation>
        <location evidence="1">Cell membrane</location>
        <topology evidence="1">Multi-pass membrane protein</topology>
    </subcellularLocation>
</comment>
<organism evidence="7 8">
    <name type="scientific">Muricoccus vinaceus</name>
    <dbReference type="NCBI Taxonomy" id="424704"/>
    <lineage>
        <taxon>Bacteria</taxon>
        <taxon>Pseudomonadati</taxon>
        <taxon>Pseudomonadota</taxon>
        <taxon>Alphaproteobacteria</taxon>
        <taxon>Acetobacterales</taxon>
        <taxon>Roseomonadaceae</taxon>
        <taxon>Muricoccus</taxon>
    </lineage>
</organism>
<feature type="transmembrane region" description="Helical" evidence="6">
    <location>
        <begin position="127"/>
        <end position="144"/>
    </location>
</feature>
<evidence type="ECO:0000256" key="5">
    <source>
        <dbReference type="ARBA" id="ARBA00023136"/>
    </source>
</evidence>
<keyword evidence="3 6" id="KW-0812">Transmembrane</keyword>
<evidence type="ECO:0000256" key="3">
    <source>
        <dbReference type="ARBA" id="ARBA00022692"/>
    </source>
</evidence>
<dbReference type="Proteomes" id="UP001589789">
    <property type="component" value="Unassembled WGS sequence"/>
</dbReference>
<dbReference type="InterPro" id="IPR022791">
    <property type="entry name" value="L-PG_synthase/AglD"/>
</dbReference>
<feature type="transmembrane region" description="Helical" evidence="6">
    <location>
        <begin position="37"/>
        <end position="60"/>
    </location>
</feature>
<evidence type="ECO:0000256" key="2">
    <source>
        <dbReference type="ARBA" id="ARBA00022475"/>
    </source>
</evidence>
<dbReference type="PANTHER" id="PTHR39087:SF2">
    <property type="entry name" value="UPF0104 MEMBRANE PROTEIN MJ1595"/>
    <property type="match status" value="1"/>
</dbReference>
<reference evidence="7 8" key="1">
    <citation type="submission" date="2024-09" db="EMBL/GenBank/DDBJ databases">
        <authorList>
            <person name="Sun Q."/>
            <person name="Mori K."/>
        </authorList>
    </citation>
    <scope>NUCLEOTIDE SEQUENCE [LARGE SCALE GENOMIC DNA]</scope>
    <source>
        <strain evidence="7 8">CCM 7468</strain>
    </source>
</reference>
<name>A0ABV6IND7_9PROT</name>
<evidence type="ECO:0000313" key="8">
    <source>
        <dbReference type="Proteomes" id="UP001589789"/>
    </source>
</evidence>
<sequence length="330" mass="34669">MIWSSAIGLLAGLGLAGVLIATNDPAEILRLLLDTGWWMAAVVALNITQIFASAAGWAPLIDDPRRPGLLSLTRMRWIRVATNAILPVVQAVGELVRAQLLFRAGVAKVRVIASVATDLGTEMASQIAFSLLGLAVLMMVPHGGSASTTQWAVVGTALGAGLTGAFMAAHRWGLFRMIERLLPGLAARVGWTSLGELTGLNDAVVQLYSQPGRLWRSGGWHFVSWLLGVLETWAALHAVGAEAGLAEALVIESLGQAVRSAGFFIPGALGLQEGGYVLICALFGIPAEQAIALVLVRRLRDVILGVPGVIAWRWGAARGTDAQAGARIPT</sequence>